<dbReference type="EMBL" id="JBHTMY010000003">
    <property type="protein sequence ID" value="MFD1316190.1"/>
    <property type="molecule type" value="Genomic_DNA"/>
</dbReference>
<evidence type="ECO:0000313" key="5">
    <source>
        <dbReference type="EMBL" id="MFD1316190.1"/>
    </source>
</evidence>
<dbReference type="SUPFAM" id="SSF48695">
    <property type="entry name" value="Multiheme cytochromes"/>
    <property type="match status" value="1"/>
</dbReference>
<dbReference type="Pfam" id="PF09699">
    <property type="entry name" value="Paired_CXXCH_1"/>
    <property type="match status" value="1"/>
</dbReference>
<dbReference type="SMART" id="SM00028">
    <property type="entry name" value="TPR"/>
    <property type="match status" value="4"/>
</dbReference>
<sequence>MTRFLLTLTLFGVFLTSCNKKNDSYSSVNTSTFISKYRDGYVGDENCKSCHETAYEDWRGSHHDLAMQEANATTVLGDFNNQSVSLDGVDYRLYKNGEEFMVDVKEIDSSEKTYIIKYTFGITPLQQYMIDFDKGKKQVLRLTWDTIEKKWFHQYANDQIRPNDWLHWSKGGQNWNTMCAECHSTNLQKNYDVAKDSFATSYSMINVNCESCHGPGEKHLLWAEKKDSTLSMYTFTGLNQAEQIKQCGPCHSRRVKLTENFTPGLDYDEQFMLQTITPEYYFADGQINEEDYVLGSFMQSKMYMNGIKCSDCHNPHSMELKFEGNKLCLQCHVPDKYDSKNHHFHEMNTEASLCINCHMTGRYYMGNDFRRDHSFRNPRPDQSEEFGTPNACTACHKDKSNSWASNYIVQWYGPERLDHFSDYLVLSTKENISASEKERVHRFILNVKYPSLTRATALENLSMTSEADLKNVLEATRDSASLIRFKAAQKLMNLPLEDRAGVGLEMMKDPSKLVRLGAAQLLLGFNANQLNESDRAQVHQLIKEYEKFLYANADFAAGNLNLGDYFMQINDPANAIRSYQNALKKDSLLFPAYTNLATALNQTGKNEEALKMLNTLIQYYPNNGRPYYLRALLHFELQNNEQAINDLKTAIDLDDQDSRARYNLATYYFQNFDYPNAEKYVRQALLIEPENRDYTYLLALIYRDSGRARKSQELMQKLNQSNI</sequence>
<organism evidence="5 6">
    <name type="scientific">Namhaeicola litoreus</name>
    <dbReference type="NCBI Taxonomy" id="1052145"/>
    <lineage>
        <taxon>Bacteria</taxon>
        <taxon>Pseudomonadati</taxon>
        <taxon>Bacteroidota</taxon>
        <taxon>Flavobacteriia</taxon>
        <taxon>Flavobacteriales</taxon>
        <taxon>Flavobacteriaceae</taxon>
        <taxon>Namhaeicola</taxon>
    </lineage>
</organism>
<dbReference type="PROSITE" id="PS50005">
    <property type="entry name" value="TPR"/>
    <property type="match status" value="2"/>
</dbReference>
<dbReference type="InterPro" id="IPR019734">
    <property type="entry name" value="TPR_rpt"/>
</dbReference>
<dbReference type="PROSITE" id="PS51257">
    <property type="entry name" value="PROKAR_LIPOPROTEIN"/>
    <property type="match status" value="1"/>
</dbReference>
<comment type="caution">
    <text evidence="5">The sequence shown here is derived from an EMBL/GenBank/DDBJ whole genome shotgun (WGS) entry which is preliminary data.</text>
</comment>
<evidence type="ECO:0000313" key="6">
    <source>
        <dbReference type="Proteomes" id="UP001597201"/>
    </source>
</evidence>
<dbReference type="RefSeq" id="WP_377179000.1">
    <property type="nucleotide sequence ID" value="NZ_JBHTMY010000003.1"/>
</dbReference>
<feature type="repeat" description="TPR" evidence="2">
    <location>
        <begin position="658"/>
        <end position="691"/>
    </location>
</feature>
<accession>A0ABW3Y401</accession>
<evidence type="ECO:0000259" key="3">
    <source>
        <dbReference type="Pfam" id="PF09699"/>
    </source>
</evidence>
<keyword evidence="1" id="KW-0732">Signal</keyword>
<keyword evidence="2" id="KW-0802">TPR repeat</keyword>
<dbReference type="InterPro" id="IPR010177">
    <property type="entry name" value="Paired_CXXCH_1"/>
</dbReference>
<dbReference type="Gene3D" id="1.25.40.10">
    <property type="entry name" value="Tetratricopeptide repeat domain"/>
    <property type="match status" value="1"/>
</dbReference>
<dbReference type="SUPFAM" id="SSF48452">
    <property type="entry name" value="TPR-like"/>
    <property type="match status" value="1"/>
</dbReference>
<dbReference type="Gene3D" id="1.10.1130.10">
    <property type="entry name" value="Flavocytochrome C3, Chain A"/>
    <property type="match status" value="2"/>
</dbReference>
<dbReference type="InterPro" id="IPR051829">
    <property type="entry name" value="Multiheme_Cytochr_ET"/>
</dbReference>
<feature type="domain" description="Cytochrome c-552/4" evidence="4">
    <location>
        <begin position="47"/>
        <end position="72"/>
    </location>
</feature>
<dbReference type="PANTHER" id="PTHR35038">
    <property type="entry name" value="DISSIMILATORY SULFITE REDUCTASE SIRA"/>
    <property type="match status" value="1"/>
</dbReference>
<evidence type="ECO:0000256" key="2">
    <source>
        <dbReference type="PROSITE-ProRule" id="PRU00339"/>
    </source>
</evidence>
<dbReference type="Proteomes" id="UP001597201">
    <property type="component" value="Unassembled WGS sequence"/>
</dbReference>
<proteinExistence type="predicted"/>
<dbReference type="PANTHER" id="PTHR35038:SF8">
    <property type="entry name" value="C-TYPE POLYHEME CYTOCHROME OMCC"/>
    <property type="match status" value="1"/>
</dbReference>
<dbReference type="InterPro" id="IPR036280">
    <property type="entry name" value="Multihaem_cyt_sf"/>
</dbReference>
<name>A0ABW3Y401_9FLAO</name>
<feature type="repeat" description="TPR" evidence="2">
    <location>
        <begin position="590"/>
        <end position="623"/>
    </location>
</feature>
<evidence type="ECO:0000256" key="1">
    <source>
        <dbReference type="ARBA" id="ARBA00022729"/>
    </source>
</evidence>
<feature type="domain" description="Doubled CXXCH motif" evidence="3">
    <location>
        <begin position="308"/>
        <end position="335"/>
    </location>
</feature>
<dbReference type="Pfam" id="PF13435">
    <property type="entry name" value="Cytochrome_C554"/>
    <property type="match status" value="2"/>
</dbReference>
<dbReference type="Pfam" id="PF14559">
    <property type="entry name" value="TPR_19"/>
    <property type="match status" value="2"/>
</dbReference>
<feature type="domain" description="Cytochrome c-552/4" evidence="4">
    <location>
        <begin position="175"/>
        <end position="214"/>
    </location>
</feature>
<gene>
    <name evidence="5" type="ORF">ACFQ39_11235</name>
</gene>
<dbReference type="InterPro" id="IPR023155">
    <property type="entry name" value="Cyt_c-552/4"/>
</dbReference>
<keyword evidence="6" id="KW-1185">Reference proteome</keyword>
<reference evidence="6" key="1">
    <citation type="journal article" date="2019" name="Int. J. Syst. Evol. Microbiol.">
        <title>The Global Catalogue of Microorganisms (GCM) 10K type strain sequencing project: providing services to taxonomists for standard genome sequencing and annotation.</title>
        <authorList>
            <consortium name="The Broad Institute Genomics Platform"/>
            <consortium name="The Broad Institute Genome Sequencing Center for Infectious Disease"/>
            <person name="Wu L."/>
            <person name="Ma J."/>
        </authorList>
    </citation>
    <scope>NUCLEOTIDE SEQUENCE [LARGE SCALE GENOMIC DNA]</scope>
    <source>
        <strain evidence="6">CCUG 61485</strain>
    </source>
</reference>
<dbReference type="Gene3D" id="3.90.10.10">
    <property type="entry name" value="Cytochrome C3"/>
    <property type="match status" value="1"/>
</dbReference>
<protein>
    <submittedName>
        <fullName evidence="5">Tetratricopeptide repeat protein</fullName>
    </submittedName>
</protein>
<dbReference type="InterPro" id="IPR011990">
    <property type="entry name" value="TPR-like_helical_dom_sf"/>
</dbReference>
<evidence type="ECO:0000259" key="4">
    <source>
        <dbReference type="Pfam" id="PF13435"/>
    </source>
</evidence>
<dbReference type="CDD" id="cd08168">
    <property type="entry name" value="Cytochrom_C3"/>
    <property type="match status" value="1"/>
</dbReference>